<evidence type="ECO:0000313" key="8">
    <source>
        <dbReference type="EMBL" id="QDL53359.1"/>
    </source>
</evidence>
<dbReference type="AlphaFoldDB" id="A0A515EL63"/>
<dbReference type="GO" id="GO:0003677">
    <property type="term" value="F:DNA binding"/>
    <property type="evidence" value="ECO:0007669"/>
    <property type="project" value="UniProtKB-KW"/>
</dbReference>
<evidence type="ECO:0000256" key="2">
    <source>
        <dbReference type="ARBA" id="ARBA00023015"/>
    </source>
</evidence>
<dbReference type="GO" id="GO:0006352">
    <property type="term" value="P:DNA-templated transcription initiation"/>
    <property type="evidence" value="ECO:0007669"/>
    <property type="project" value="InterPro"/>
</dbReference>
<dbReference type="InterPro" id="IPR013324">
    <property type="entry name" value="RNA_pol_sigma_r3/r4-like"/>
</dbReference>
<dbReference type="InterPro" id="IPR013325">
    <property type="entry name" value="RNA_pol_sigma_r2"/>
</dbReference>
<evidence type="ECO:0000256" key="1">
    <source>
        <dbReference type="ARBA" id="ARBA00010641"/>
    </source>
</evidence>
<dbReference type="SUPFAM" id="SSF88659">
    <property type="entry name" value="Sigma3 and sigma4 domains of RNA polymerase sigma factors"/>
    <property type="match status" value="1"/>
</dbReference>
<dbReference type="KEGG" id="rhg:EXZ61_03745"/>
<keyword evidence="3" id="KW-0731">Sigma factor</keyword>
<dbReference type="Proteomes" id="UP000317365">
    <property type="component" value="Chromosome"/>
</dbReference>
<dbReference type="PANTHER" id="PTHR43133">
    <property type="entry name" value="RNA POLYMERASE ECF-TYPE SIGMA FACTO"/>
    <property type="match status" value="1"/>
</dbReference>
<reference evidence="9" key="1">
    <citation type="submission" date="2019-02" db="EMBL/GenBank/DDBJ databases">
        <title>Complete genome sequence of Rhodoferax sp. Gr-4.</title>
        <authorList>
            <person name="Jin L."/>
        </authorList>
    </citation>
    <scope>NUCLEOTIDE SEQUENCE [LARGE SCALE GENOMIC DNA]</scope>
    <source>
        <strain evidence="9">Gr-4</strain>
    </source>
</reference>
<evidence type="ECO:0000313" key="9">
    <source>
        <dbReference type="Proteomes" id="UP000317365"/>
    </source>
</evidence>
<gene>
    <name evidence="8" type="ORF">EXZ61_03745</name>
</gene>
<keyword evidence="9" id="KW-1185">Reference proteome</keyword>
<comment type="similarity">
    <text evidence="1">Belongs to the sigma-70 factor family. ECF subfamily.</text>
</comment>
<keyword evidence="5" id="KW-0804">Transcription</keyword>
<evidence type="ECO:0000256" key="5">
    <source>
        <dbReference type="ARBA" id="ARBA00023163"/>
    </source>
</evidence>
<evidence type="ECO:0000259" key="7">
    <source>
        <dbReference type="Pfam" id="PF08281"/>
    </source>
</evidence>
<dbReference type="Gene3D" id="1.10.10.10">
    <property type="entry name" value="Winged helix-like DNA-binding domain superfamily/Winged helix DNA-binding domain"/>
    <property type="match status" value="1"/>
</dbReference>
<protein>
    <submittedName>
        <fullName evidence="8">Sigma-70 family RNA polymerase sigma factor</fullName>
    </submittedName>
</protein>
<evidence type="ECO:0000256" key="3">
    <source>
        <dbReference type="ARBA" id="ARBA00023082"/>
    </source>
</evidence>
<sequence length="243" mass="27614">MQLRSQITAKPYKCYLAVIFREQGVRRGRDSRATEHFKPTTTMNTFAFSTTAAFDASHIQALMAGFVPDADADTSACAAPAAPLDWMDLMPHRDYLVRFAQRKLQDPSLAEDVVHDVFEAVMQGRSSFAGRSALRSWLTAILKNKIVDLIRQRARYDSLEEEGEDSDVWQLQCPNPGPHEVAEQRQLLQNTMQRINTLAPGLRDVMEFRVIEDESSEDVCARLQITESSLFVRLHRARKQLLC</sequence>
<dbReference type="EMBL" id="CP036282">
    <property type="protein sequence ID" value="QDL53359.1"/>
    <property type="molecule type" value="Genomic_DNA"/>
</dbReference>
<accession>A0A515EL63</accession>
<dbReference type="Pfam" id="PF08281">
    <property type="entry name" value="Sigma70_r4_2"/>
    <property type="match status" value="1"/>
</dbReference>
<evidence type="ECO:0000256" key="4">
    <source>
        <dbReference type="ARBA" id="ARBA00023125"/>
    </source>
</evidence>
<organism evidence="8 9">
    <name type="scientific">Rhodoferax aquaticus</name>
    <dbReference type="NCBI Taxonomy" id="2527691"/>
    <lineage>
        <taxon>Bacteria</taxon>
        <taxon>Pseudomonadati</taxon>
        <taxon>Pseudomonadota</taxon>
        <taxon>Betaproteobacteria</taxon>
        <taxon>Burkholderiales</taxon>
        <taxon>Comamonadaceae</taxon>
        <taxon>Rhodoferax</taxon>
    </lineage>
</organism>
<feature type="domain" description="RNA polymerase sigma-70 region 2" evidence="6">
    <location>
        <begin position="92"/>
        <end position="155"/>
    </location>
</feature>
<dbReference type="Pfam" id="PF04542">
    <property type="entry name" value="Sigma70_r2"/>
    <property type="match status" value="1"/>
</dbReference>
<dbReference type="GO" id="GO:0016987">
    <property type="term" value="F:sigma factor activity"/>
    <property type="evidence" value="ECO:0007669"/>
    <property type="project" value="UniProtKB-KW"/>
</dbReference>
<dbReference type="SUPFAM" id="SSF88946">
    <property type="entry name" value="Sigma2 domain of RNA polymerase sigma factors"/>
    <property type="match status" value="1"/>
</dbReference>
<feature type="domain" description="RNA polymerase sigma factor 70 region 4 type 2" evidence="7">
    <location>
        <begin position="191"/>
        <end position="241"/>
    </location>
</feature>
<name>A0A515EL63_9BURK</name>
<dbReference type="InterPro" id="IPR007627">
    <property type="entry name" value="RNA_pol_sigma70_r2"/>
</dbReference>
<dbReference type="InterPro" id="IPR013249">
    <property type="entry name" value="RNA_pol_sigma70_r4_t2"/>
</dbReference>
<keyword evidence="2" id="KW-0805">Transcription regulation</keyword>
<dbReference type="PANTHER" id="PTHR43133:SF8">
    <property type="entry name" value="RNA POLYMERASE SIGMA FACTOR HI_1459-RELATED"/>
    <property type="match status" value="1"/>
</dbReference>
<evidence type="ECO:0000259" key="6">
    <source>
        <dbReference type="Pfam" id="PF04542"/>
    </source>
</evidence>
<keyword evidence="4" id="KW-0238">DNA-binding</keyword>
<dbReference type="InterPro" id="IPR039425">
    <property type="entry name" value="RNA_pol_sigma-70-like"/>
</dbReference>
<proteinExistence type="inferred from homology"/>
<dbReference type="NCBIfam" id="TIGR02937">
    <property type="entry name" value="sigma70-ECF"/>
    <property type="match status" value="1"/>
</dbReference>
<dbReference type="InterPro" id="IPR014284">
    <property type="entry name" value="RNA_pol_sigma-70_dom"/>
</dbReference>
<dbReference type="Gene3D" id="1.10.1740.10">
    <property type="match status" value="1"/>
</dbReference>
<dbReference type="InterPro" id="IPR036388">
    <property type="entry name" value="WH-like_DNA-bd_sf"/>
</dbReference>
<reference evidence="9" key="2">
    <citation type="journal article" date="2020" name="Int. J. Syst. Evol. Microbiol.">
        <title>Genomic insights into a novel species Rhodoferax aquaticus sp. nov., isolated from freshwater.</title>
        <authorList>
            <person name="Li T."/>
            <person name="Zhuo Y."/>
            <person name="Jin C.Z."/>
            <person name="Wu X."/>
            <person name="Ko S.R."/>
            <person name="Jin F.J."/>
            <person name="Ahn C.Y."/>
            <person name="Oh H.M."/>
            <person name="Lee H.G."/>
            <person name="Jin L."/>
        </authorList>
    </citation>
    <scope>NUCLEOTIDE SEQUENCE [LARGE SCALE GENOMIC DNA]</scope>
    <source>
        <strain evidence="9">Gr-4</strain>
    </source>
</reference>